<evidence type="ECO:0000256" key="2">
    <source>
        <dbReference type="ARBA" id="ARBA00022730"/>
    </source>
</evidence>
<dbReference type="SUPFAM" id="SSF55174">
    <property type="entry name" value="Alpha-L RNA-binding motif"/>
    <property type="match status" value="1"/>
</dbReference>
<dbReference type="GO" id="GO:0072344">
    <property type="term" value="P:rescue of stalled ribosome"/>
    <property type="evidence" value="ECO:0007669"/>
    <property type="project" value="UniProtKB-UniRule"/>
</dbReference>
<dbReference type="Gene3D" id="3.10.290.10">
    <property type="entry name" value="RNA-binding S4 domain"/>
    <property type="match status" value="1"/>
</dbReference>
<dbReference type="EMBL" id="FOSB01000019">
    <property type="protein sequence ID" value="SFK57426.1"/>
    <property type="molecule type" value="Genomic_DNA"/>
</dbReference>
<dbReference type="OrthoDB" id="9805210at2"/>
<evidence type="ECO:0000256" key="5">
    <source>
        <dbReference type="HAMAP-Rule" id="MF_00871"/>
    </source>
</evidence>
<dbReference type="AlphaFoldDB" id="A0A1I4AP29"/>
<dbReference type="GO" id="GO:0043023">
    <property type="term" value="F:ribosomal large subunit binding"/>
    <property type="evidence" value="ECO:0007669"/>
    <property type="project" value="UniProtKB-UniRule"/>
</dbReference>
<accession>A0A1I4AP29</accession>
<dbReference type="Proteomes" id="UP000183557">
    <property type="component" value="Unassembled WGS sequence"/>
</dbReference>
<protein>
    <recommendedName>
        <fullName evidence="5">RQC P-site tRNA stabilizing factor</fullName>
        <shortName evidence="5">RqcP</shortName>
    </recommendedName>
    <alternativeName>
        <fullName evidence="5">Ribosome-associated protein quality control protein P</fullName>
    </alternativeName>
</protein>
<organism evidence="7 8">
    <name type="scientific">Halobacillus dabanensis</name>
    <dbReference type="NCBI Taxonomy" id="240302"/>
    <lineage>
        <taxon>Bacteria</taxon>
        <taxon>Bacillati</taxon>
        <taxon>Bacillota</taxon>
        <taxon>Bacilli</taxon>
        <taxon>Bacillales</taxon>
        <taxon>Bacillaceae</taxon>
        <taxon>Halobacillus</taxon>
    </lineage>
</organism>
<dbReference type="InterPro" id="IPR002942">
    <property type="entry name" value="S4_RNA-bd"/>
</dbReference>
<gene>
    <name evidence="5" type="primary">rqcP</name>
    <name evidence="7" type="ORF">SAMN04487936_1195</name>
</gene>
<evidence type="ECO:0000313" key="7">
    <source>
        <dbReference type="EMBL" id="SFK57426.1"/>
    </source>
</evidence>
<dbReference type="GO" id="GO:0000049">
    <property type="term" value="F:tRNA binding"/>
    <property type="evidence" value="ECO:0007669"/>
    <property type="project" value="UniProtKB-UniRule"/>
</dbReference>
<feature type="domain" description="RNA-binding S4" evidence="6">
    <location>
        <begin position="1"/>
        <end position="64"/>
    </location>
</feature>
<dbReference type="RefSeq" id="WP_075038292.1">
    <property type="nucleotide sequence ID" value="NZ_FOSB01000019.1"/>
</dbReference>
<comment type="subunit">
    <text evidence="5">Associates with stalled 50S ribosomal subunits. Binds to RqcH, 23S rRNA and the P-site tRNA. Does not require RqcH for association with 50S subunits.</text>
</comment>
<evidence type="ECO:0000256" key="1">
    <source>
        <dbReference type="ARBA" id="ARBA00022555"/>
    </source>
</evidence>
<reference evidence="8" key="1">
    <citation type="submission" date="2016-10" db="EMBL/GenBank/DDBJ databases">
        <authorList>
            <person name="Varghese N."/>
            <person name="Submissions S."/>
        </authorList>
    </citation>
    <scope>NUCLEOTIDE SEQUENCE [LARGE SCALE GENOMIC DNA]</scope>
    <source>
        <strain evidence="8">CGMCC 1.3704</strain>
    </source>
</reference>
<evidence type="ECO:0000256" key="3">
    <source>
        <dbReference type="ARBA" id="ARBA00022884"/>
    </source>
</evidence>
<proteinExistence type="inferred from homology"/>
<keyword evidence="7" id="KW-0346">Stress response</keyword>
<dbReference type="Pfam" id="PF01479">
    <property type="entry name" value="S4"/>
    <property type="match status" value="1"/>
</dbReference>
<comment type="similarity">
    <text evidence="5">Belongs to the RqcP family.</text>
</comment>
<sequence>MRLDKFLKISRLIKRRTLAKEVADQGRISINGTQSKAASNVAIGDELKIQFGQKVLTIEIKSLKENVTKNEATSLYEIKKEEPVNQS</sequence>
<dbReference type="STRING" id="240302.BN982_04196"/>
<keyword evidence="3 5" id="KW-0694">RNA-binding</keyword>
<dbReference type="SMART" id="SM00363">
    <property type="entry name" value="S4"/>
    <property type="match status" value="1"/>
</dbReference>
<dbReference type="HAMAP" id="MF_00871">
    <property type="entry name" value="RqcP"/>
    <property type="match status" value="1"/>
</dbReference>
<dbReference type="CDD" id="cd00165">
    <property type="entry name" value="S4"/>
    <property type="match status" value="1"/>
</dbReference>
<dbReference type="GO" id="GO:0019843">
    <property type="term" value="F:rRNA binding"/>
    <property type="evidence" value="ECO:0007669"/>
    <property type="project" value="UniProtKB-UniRule"/>
</dbReference>
<dbReference type="PROSITE" id="PS50889">
    <property type="entry name" value="S4"/>
    <property type="match status" value="1"/>
</dbReference>
<name>A0A1I4AP29_HALDA</name>
<comment type="function">
    <text evidence="5">Key component of the ribosome quality control system (RQC), a ribosome-associated complex that mediates the extraction of incompletely synthesized nascent chains from stalled ribosomes and their subsequent degradation. RqcH recruits Ala-charged tRNA, and with RqcP directs the elongation of stalled nascent chains on 50S ribosomal subunits, leading to non-templated C-terminal alanine extensions (Ala tail). The Ala tail promotes nascent chain degradation. RqcP is associated with the translocation-like movement of the peptidyl-tRNA from the A-site into the P-site.</text>
</comment>
<dbReference type="PIRSF" id="PIRSF038881">
    <property type="entry name" value="RNAbp_HP1423"/>
    <property type="match status" value="1"/>
</dbReference>
<dbReference type="InterPro" id="IPR025490">
    <property type="entry name" value="RqcP"/>
</dbReference>
<keyword evidence="4 5" id="KW-0648">Protein biosynthesis</keyword>
<keyword evidence="8" id="KW-1185">Reference proteome</keyword>
<evidence type="ECO:0000313" key="8">
    <source>
        <dbReference type="Proteomes" id="UP000183557"/>
    </source>
</evidence>
<evidence type="ECO:0000259" key="6">
    <source>
        <dbReference type="SMART" id="SM00363"/>
    </source>
</evidence>
<evidence type="ECO:0000256" key="4">
    <source>
        <dbReference type="ARBA" id="ARBA00022917"/>
    </source>
</evidence>
<dbReference type="InterPro" id="IPR036986">
    <property type="entry name" value="S4_RNA-bd_sf"/>
</dbReference>
<keyword evidence="2 5" id="KW-0699">rRNA-binding</keyword>
<dbReference type="eggNOG" id="COG1188">
    <property type="taxonomic scope" value="Bacteria"/>
</dbReference>
<keyword evidence="1 5" id="KW-0820">tRNA-binding</keyword>